<dbReference type="EMBL" id="CAJPVJ010000029">
    <property type="protein sequence ID" value="CAG2158978.1"/>
    <property type="molecule type" value="Genomic_DNA"/>
</dbReference>
<accession>A0A7R9Q8W2</accession>
<dbReference type="AlphaFoldDB" id="A0A7R9Q8W2"/>
<keyword evidence="3" id="KW-1185">Reference proteome</keyword>
<dbReference type="SMART" id="SM00882">
    <property type="entry name" value="CoA_trans"/>
    <property type="match status" value="2"/>
</dbReference>
<dbReference type="Gene3D" id="3.40.1080.10">
    <property type="entry name" value="Glutaconate Coenzyme A-transferase"/>
    <property type="match status" value="2"/>
</dbReference>
<dbReference type="NCBIfam" id="TIGR02429">
    <property type="entry name" value="pcaI_scoA_fam"/>
    <property type="match status" value="1"/>
</dbReference>
<keyword evidence="1" id="KW-0808">Transferase</keyword>
<dbReference type="OrthoDB" id="1933379at2759"/>
<proteinExistence type="predicted"/>
<dbReference type="EMBL" id="OC914854">
    <property type="protein sequence ID" value="CAD7636877.1"/>
    <property type="molecule type" value="Genomic_DNA"/>
</dbReference>
<evidence type="ECO:0000313" key="3">
    <source>
        <dbReference type="Proteomes" id="UP000728032"/>
    </source>
</evidence>
<dbReference type="InterPro" id="IPR037171">
    <property type="entry name" value="NagB/RpiA_transferase-like"/>
</dbReference>
<dbReference type="NCBIfam" id="TIGR02428">
    <property type="entry name" value="pcaJ_scoB_fam"/>
    <property type="match status" value="1"/>
</dbReference>
<dbReference type="Proteomes" id="UP000728032">
    <property type="component" value="Unassembled WGS sequence"/>
</dbReference>
<dbReference type="GO" id="GO:0008410">
    <property type="term" value="F:CoA-transferase activity"/>
    <property type="evidence" value="ECO:0007669"/>
    <property type="project" value="InterPro"/>
</dbReference>
<dbReference type="PANTHER" id="PTHR13707:SF60">
    <property type="entry name" value="ACETATE COA-TRANSFERASE SUBUNIT ALPHA"/>
    <property type="match status" value="1"/>
</dbReference>
<dbReference type="InterPro" id="IPR012791">
    <property type="entry name" value="3-oxoacid_CoA-transf_B"/>
</dbReference>
<protein>
    <recommendedName>
        <fullName evidence="4">3-oxoadipate CoA-transferase</fullName>
    </recommendedName>
</protein>
<dbReference type="PANTHER" id="PTHR13707">
    <property type="entry name" value="KETOACID-COENZYME A TRANSFERASE"/>
    <property type="match status" value="1"/>
</dbReference>
<evidence type="ECO:0008006" key="4">
    <source>
        <dbReference type="Google" id="ProtNLM"/>
    </source>
</evidence>
<dbReference type="InterPro" id="IPR012792">
    <property type="entry name" value="3-oxoacid_CoA-transf_A"/>
</dbReference>
<name>A0A7R9Q8W2_9ACAR</name>
<evidence type="ECO:0000256" key="1">
    <source>
        <dbReference type="ARBA" id="ARBA00022679"/>
    </source>
</evidence>
<evidence type="ECO:0000313" key="2">
    <source>
        <dbReference type="EMBL" id="CAD7636877.1"/>
    </source>
</evidence>
<dbReference type="InterPro" id="IPR004165">
    <property type="entry name" value="CoA_trans_fam_I"/>
</dbReference>
<sequence length="412" mass="43725">MLSQIQDSSTIMIGGFGTAGQPAELIDGLIELGVKDLVIVNNNAGNGDYGLAKLLKSGAVRKIICSFPRQSDSWVFDELYHAGKIELELVPQGNLACRIQAAGMGLGAVFTPTGFGTLLADGKETRHIDGKDYVLEYPIKADFALIKAHQGDRWGNLVYNKSARNFGPIMAMAADVTIAQVSEVVELGQLDPEHIITPGIFVQHVVAVDAANDIPDGAYVNLGIGLPTKISKYLPTDKDVFLHSENGLLAFGPPPAKGEEDPELINAGKEYVTMLTGGSFFHHGDSFAMMRGGHLDIAVLGAFQVAANGDLANWHTGAPDAIPAVGGAMDLAVGAKKVFITTDQVTKQGEPKIVEELSYPVTGKHCVDRIYTDLCVIDVTTDGLKVLEKVAGLSFEELQALTGAQLIDATQG</sequence>
<reference evidence="2" key="1">
    <citation type="submission" date="2020-11" db="EMBL/GenBank/DDBJ databases">
        <authorList>
            <person name="Tran Van P."/>
        </authorList>
    </citation>
    <scope>NUCLEOTIDE SEQUENCE</scope>
</reference>
<dbReference type="SUPFAM" id="SSF100950">
    <property type="entry name" value="NagB/RpiA/CoA transferase-like"/>
    <property type="match status" value="2"/>
</dbReference>
<dbReference type="Pfam" id="PF01144">
    <property type="entry name" value="CoA_trans"/>
    <property type="match status" value="2"/>
</dbReference>
<organism evidence="2">
    <name type="scientific">Oppiella nova</name>
    <dbReference type="NCBI Taxonomy" id="334625"/>
    <lineage>
        <taxon>Eukaryota</taxon>
        <taxon>Metazoa</taxon>
        <taxon>Ecdysozoa</taxon>
        <taxon>Arthropoda</taxon>
        <taxon>Chelicerata</taxon>
        <taxon>Arachnida</taxon>
        <taxon>Acari</taxon>
        <taxon>Acariformes</taxon>
        <taxon>Sarcoptiformes</taxon>
        <taxon>Oribatida</taxon>
        <taxon>Brachypylina</taxon>
        <taxon>Oppioidea</taxon>
        <taxon>Oppiidae</taxon>
        <taxon>Oppiella</taxon>
    </lineage>
</organism>
<dbReference type="PROSITE" id="PS01274">
    <property type="entry name" value="COA_TRANSF_2"/>
    <property type="match status" value="1"/>
</dbReference>
<gene>
    <name evidence="2" type="ORF">ONB1V03_LOCUS476</name>
</gene>
<dbReference type="InterPro" id="IPR004164">
    <property type="entry name" value="CoA_transf_AS"/>
</dbReference>